<protein>
    <submittedName>
        <fullName evidence="3">UbiD family decarboxylase</fullName>
    </submittedName>
</protein>
<organism evidence="3 4">
    <name type="scientific">Lasiosphaeris hirsuta</name>
    <dbReference type="NCBI Taxonomy" id="260670"/>
    <lineage>
        <taxon>Eukaryota</taxon>
        <taxon>Fungi</taxon>
        <taxon>Dikarya</taxon>
        <taxon>Ascomycota</taxon>
        <taxon>Pezizomycotina</taxon>
        <taxon>Sordariomycetes</taxon>
        <taxon>Sordariomycetidae</taxon>
        <taxon>Sordariales</taxon>
        <taxon>Lasiosphaeriaceae</taxon>
        <taxon>Lasiosphaeris</taxon>
    </lineage>
</organism>
<dbReference type="InterPro" id="IPR003462">
    <property type="entry name" value="ODC_Mu_crystall"/>
</dbReference>
<comment type="similarity">
    <text evidence="1">Belongs to the ornithine cyclodeaminase/mu-crystallin family.</text>
</comment>
<feature type="compositionally biased region" description="Low complexity" evidence="2">
    <location>
        <begin position="395"/>
        <end position="408"/>
    </location>
</feature>
<feature type="region of interest" description="Disordered" evidence="2">
    <location>
        <begin position="82"/>
        <end position="107"/>
    </location>
</feature>
<accession>A0AA40DKV2</accession>
<dbReference type="AlphaFoldDB" id="A0AA40DKV2"/>
<evidence type="ECO:0000256" key="2">
    <source>
        <dbReference type="SAM" id="MobiDB-lite"/>
    </source>
</evidence>
<proteinExistence type="inferred from homology"/>
<dbReference type="InterPro" id="IPR023401">
    <property type="entry name" value="ODC_N"/>
</dbReference>
<comment type="caution">
    <text evidence="3">The sequence shown here is derived from an EMBL/GenBank/DDBJ whole genome shotgun (WGS) entry which is preliminary data.</text>
</comment>
<evidence type="ECO:0000313" key="4">
    <source>
        <dbReference type="Proteomes" id="UP001172102"/>
    </source>
</evidence>
<dbReference type="Proteomes" id="UP001172102">
    <property type="component" value="Unassembled WGS sequence"/>
</dbReference>
<dbReference type="InterPro" id="IPR036291">
    <property type="entry name" value="NAD(P)-bd_dom_sf"/>
</dbReference>
<dbReference type="EMBL" id="JAUKUA010000006">
    <property type="protein sequence ID" value="KAK0707419.1"/>
    <property type="molecule type" value="Genomic_DNA"/>
</dbReference>
<dbReference type="Gene3D" id="3.30.1780.10">
    <property type="entry name" value="ornithine cyclodeaminase, domain 1"/>
    <property type="match status" value="1"/>
</dbReference>
<evidence type="ECO:0000313" key="3">
    <source>
        <dbReference type="EMBL" id="KAK0707419.1"/>
    </source>
</evidence>
<dbReference type="PANTHER" id="PTHR13812:SF19">
    <property type="entry name" value="KETIMINE REDUCTASE MU-CRYSTALLIN"/>
    <property type="match status" value="1"/>
</dbReference>
<dbReference type="FunFam" id="3.40.50.720:FF:000577">
    <property type="entry name" value="Proline utilization protein PrnX, putative"/>
    <property type="match status" value="1"/>
</dbReference>
<sequence length="480" mass="51560">MTFSVLADGEIRALLESLTLNELEGFRDGLRVALHEYSTGTNNAVHQPERTSAFSAATGATTLFMPSIGPEGQAVKVITLTSPIPSGPADEAPTTPGTPKTSSDTLEPVIRPTGAITLFSPQGSPVGILHATTLTAFRTALASLCLVQKRENVRTLTVFGCGDQAFWHVRLTLLLRGSTVRQVNFVNRAFSESAKGILKRLYTVPAAVKAREGWAECVFGVLTPGYGEYRRLLERDVVAADVIFCCTPSTEPLFDGEWLTTHDARRRGRLIVAIGSYTPAMRELPVEIINQATKTHEQGHRHFHKHVAEGGVVVVDTLDGALKEAGELIDAGLTPTQLVELGELLMLHNIAASESESDSLPDTASTTTISSGAPSTELLEKLDINSSRSVLSAVFGSSSSRSQSPSGKGSLGFHRRSSSQVSVSRKKEREDRMVKWLSGGNVIYKSVGLGLMDLTVGLHLMRFAKEKNIGIHVEGFGNSA</sequence>
<gene>
    <name evidence="3" type="ORF">B0H67DRAFT_647606</name>
</gene>
<name>A0AA40DKV2_9PEZI</name>
<feature type="region of interest" description="Disordered" evidence="2">
    <location>
        <begin position="395"/>
        <end position="426"/>
    </location>
</feature>
<feature type="compositionally biased region" description="Polar residues" evidence="2">
    <location>
        <begin position="95"/>
        <end position="105"/>
    </location>
</feature>
<dbReference type="GO" id="GO:0005737">
    <property type="term" value="C:cytoplasm"/>
    <property type="evidence" value="ECO:0007669"/>
    <property type="project" value="TreeGrafter"/>
</dbReference>
<evidence type="ECO:0000256" key="1">
    <source>
        <dbReference type="ARBA" id="ARBA00008903"/>
    </source>
</evidence>
<dbReference type="Gene3D" id="3.40.50.720">
    <property type="entry name" value="NAD(P)-binding Rossmann-like Domain"/>
    <property type="match status" value="1"/>
</dbReference>
<dbReference type="PANTHER" id="PTHR13812">
    <property type="entry name" value="KETIMINE REDUCTASE MU-CRYSTALLIN"/>
    <property type="match status" value="1"/>
</dbReference>
<keyword evidence="4" id="KW-1185">Reference proteome</keyword>
<dbReference type="SUPFAM" id="SSF51735">
    <property type="entry name" value="NAD(P)-binding Rossmann-fold domains"/>
    <property type="match status" value="1"/>
</dbReference>
<reference evidence="3" key="1">
    <citation type="submission" date="2023-06" db="EMBL/GenBank/DDBJ databases">
        <title>Genome-scale phylogeny and comparative genomics of the fungal order Sordariales.</title>
        <authorList>
            <consortium name="Lawrence Berkeley National Laboratory"/>
            <person name="Hensen N."/>
            <person name="Bonometti L."/>
            <person name="Westerberg I."/>
            <person name="Brannstrom I.O."/>
            <person name="Guillou S."/>
            <person name="Cros-Aarteil S."/>
            <person name="Calhoun S."/>
            <person name="Haridas S."/>
            <person name="Kuo A."/>
            <person name="Mondo S."/>
            <person name="Pangilinan J."/>
            <person name="Riley R."/>
            <person name="Labutti K."/>
            <person name="Andreopoulos B."/>
            <person name="Lipzen A."/>
            <person name="Chen C."/>
            <person name="Yanf M."/>
            <person name="Daum C."/>
            <person name="Ng V."/>
            <person name="Clum A."/>
            <person name="Steindorff A."/>
            <person name="Ohm R."/>
            <person name="Martin F."/>
            <person name="Silar P."/>
            <person name="Natvig D."/>
            <person name="Lalanne C."/>
            <person name="Gautier V."/>
            <person name="Ament-Velasquez S.L."/>
            <person name="Kruys A."/>
            <person name="Hutchinson M.I."/>
            <person name="Powell A.J."/>
            <person name="Barry K."/>
            <person name="Miller A.N."/>
            <person name="Grigoriev I.V."/>
            <person name="Debuchy R."/>
            <person name="Gladieux P."/>
            <person name="Thoren M.H."/>
            <person name="Johannesson H."/>
        </authorList>
    </citation>
    <scope>NUCLEOTIDE SEQUENCE</scope>
    <source>
        <strain evidence="3">SMH4607-1</strain>
    </source>
</reference>